<reference evidence="2 3" key="1">
    <citation type="submission" date="2019-08" db="EMBL/GenBank/DDBJ databases">
        <title>Deep-cultivation of Planctomycetes and their phenomic and genomic characterization uncovers novel biology.</title>
        <authorList>
            <person name="Wiegand S."/>
            <person name="Jogler M."/>
            <person name="Boedeker C."/>
            <person name="Pinto D."/>
            <person name="Vollmers J."/>
            <person name="Rivas-Marin E."/>
            <person name="Kohn T."/>
            <person name="Peeters S.H."/>
            <person name="Heuer A."/>
            <person name="Rast P."/>
            <person name="Oberbeckmann S."/>
            <person name="Bunk B."/>
            <person name="Jeske O."/>
            <person name="Meyerdierks A."/>
            <person name="Storesund J.E."/>
            <person name="Kallscheuer N."/>
            <person name="Luecker S."/>
            <person name="Lage O.M."/>
            <person name="Pohl T."/>
            <person name="Merkel B.J."/>
            <person name="Hornburger P."/>
            <person name="Mueller R.-W."/>
            <person name="Bruemmer F."/>
            <person name="Labrenz M."/>
            <person name="Spormann A.M."/>
            <person name="Op den Camp H."/>
            <person name="Overmann J."/>
            <person name="Amann R."/>
            <person name="Jetten M.S.M."/>
            <person name="Mascher T."/>
            <person name="Medema M.H."/>
            <person name="Devos D.P."/>
            <person name="Kaster A.-K."/>
            <person name="Ovreas L."/>
            <person name="Rohde M."/>
            <person name="Galperin M.Y."/>
            <person name="Jogler C."/>
        </authorList>
    </citation>
    <scope>NUCLEOTIDE SEQUENCE [LARGE SCALE GENOMIC DNA]</scope>
    <source>
        <strain evidence="2 3">UC8</strain>
    </source>
</reference>
<protein>
    <recommendedName>
        <fullName evidence="1">GTPase-associated protein 1 N-terminal domain-containing protein</fullName>
    </recommendedName>
</protein>
<proteinExistence type="predicted"/>
<dbReference type="Proteomes" id="UP000325286">
    <property type="component" value="Chromosome"/>
</dbReference>
<dbReference type="OrthoDB" id="271226at2"/>
<organism evidence="2 3">
    <name type="scientific">Roseimaritima ulvae</name>
    <dbReference type="NCBI Taxonomy" id="980254"/>
    <lineage>
        <taxon>Bacteria</taxon>
        <taxon>Pseudomonadati</taxon>
        <taxon>Planctomycetota</taxon>
        <taxon>Planctomycetia</taxon>
        <taxon>Pirellulales</taxon>
        <taxon>Pirellulaceae</taxon>
        <taxon>Roseimaritima</taxon>
    </lineage>
</organism>
<gene>
    <name evidence="2" type="ORF">UC8_30570</name>
</gene>
<dbReference type="RefSeq" id="WP_068133906.1">
    <property type="nucleotide sequence ID" value="NZ_CP042914.1"/>
</dbReference>
<feature type="domain" description="GTPase-associated protein 1 N-terminal" evidence="1">
    <location>
        <begin position="6"/>
        <end position="117"/>
    </location>
</feature>
<dbReference type="Pfam" id="PF20013">
    <property type="entry name" value="GAP1-N2"/>
    <property type="match status" value="1"/>
</dbReference>
<dbReference type="EMBL" id="CP042914">
    <property type="protein sequence ID" value="QEG41039.1"/>
    <property type="molecule type" value="Genomic_DNA"/>
</dbReference>
<dbReference type="KEGG" id="rul:UC8_30570"/>
<sequence>MNTLTVEQAVFASSDRGRLKGYQLVARSSGIDAALGQELCRWAPTKFPSHDSEQWTLNYYPINQDRVAVTRTVLGGPEYSGRGGTQVVTLILVLDKPTFVAYGCNPIHVAKHALAMGALSLPLELVHDALPPATLPSEPIVEAPQWRLGDGASAPICESLCAQIIHLVNQSQRIAVVGLQNPIDALSHLLPMLSPEQRWNLSFTTGLAPTAVRPFQLHCLTTADAARQRTLDAQDIVRVDATAVGTTSAASTLDLSGRT</sequence>
<evidence type="ECO:0000313" key="2">
    <source>
        <dbReference type="EMBL" id="QEG41039.1"/>
    </source>
</evidence>
<evidence type="ECO:0000313" key="3">
    <source>
        <dbReference type="Proteomes" id="UP000325286"/>
    </source>
</evidence>
<evidence type="ECO:0000259" key="1">
    <source>
        <dbReference type="Pfam" id="PF20013"/>
    </source>
</evidence>
<dbReference type="InterPro" id="IPR045402">
    <property type="entry name" value="GAP1-N2"/>
</dbReference>
<dbReference type="AlphaFoldDB" id="A0A5B9QSY0"/>
<keyword evidence="3" id="KW-1185">Reference proteome</keyword>
<name>A0A5B9QSY0_9BACT</name>
<accession>A0A5B9QSY0</accession>